<organism evidence="18 19">
    <name type="scientific">Pygocentrus nattereri</name>
    <name type="common">Red-bellied piranha</name>
    <dbReference type="NCBI Taxonomy" id="42514"/>
    <lineage>
        <taxon>Eukaryota</taxon>
        <taxon>Metazoa</taxon>
        <taxon>Chordata</taxon>
        <taxon>Craniata</taxon>
        <taxon>Vertebrata</taxon>
        <taxon>Euteleostomi</taxon>
        <taxon>Actinopterygii</taxon>
        <taxon>Neopterygii</taxon>
        <taxon>Teleostei</taxon>
        <taxon>Ostariophysi</taxon>
        <taxon>Characiformes</taxon>
        <taxon>Characoidei</taxon>
        <taxon>Pygocentrus</taxon>
    </lineage>
</organism>
<dbReference type="SMART" id="SM00082">
    <property type="entry name" value="LRRCT"/>
    <property type="match status" value="1"/>
</dbReference>
<dbReference type="AlphaFoldDB" id="A0A3B4DMS9"/>
<evidence type="ECO:0000256" key="7">
    <source>
        <dbReference type="ARBA" id="ARBA00022737"/>
    </source>
</evidence>
<keyword evidence="7" id="KW-0677">Repeat</keyword>
<dbReference type="GO" id="GO:0032755">
    <property type="term" value="P:positive regulation of interleukin-6 production"/>
    <property type="evidence" value="ECO:0007669"/>
    <property type="project" value="TreeGrafter"/>
</dbReference>
<gene>
    <name evidence="18" type="primary">TLR8</name>
</gene>
<dbReference type="SMART" id="SM00365">
    <property type="entry name" value="LRR_SD22"/>
    <property type="match status" value="7"/>
</dbReference>
<evidence type="ECO:0000256" key="9">
    <source>
        <dbReference type="ARBA" id="ARBA00022859"/>
    </source>
</evidence>
<keyword evidence="6" id="KW-0732">Signal</keyword>
<dbReference type="GO" id="GO:1902533">
    <property type="term" value="P:positive regulation of intracellular signal transduction"/>
    <property type="evidence" value="ECO:0007669"/>
    <property type="project" value="UniProtKB-ARBA"/>
</dbReference>
<dbReference type="PROSITE" id="PS51450">
    <property type="entry name" value="LRR"/>
    <property type="match status" value="5"/>
</dbReference>
<keyword evidence="10 16" id="KW-1133">Transmembrane helix</keyword>
<evidence type="ECO:0000313" key="18">
    <source>
        <dbReference type="Ensembl" id="ENSPNAP00000024411.2"/>
    </source>
</evidence>
<dbReference type="SMART" id="SM00255">
    <property type="entry name" value="TIR"/>
    <property type="match status" value="1"/>
</dbReference>
<evidence type="ECO:0000256" key="12">
    <source>
        <dbReference type="ARBA" id="ARBA00023170"/>
    </source>
</evidence>
<dbReference type="PANTHER" id="PTHR47410:SF1">
    <property type="entry name" value="TOLL-LIKE RECEPTOR 8"/>
    <property type="match status" value="1"/>
</dbReference>
<dbReference type="SUPFAM" id="SSF52058">
    <property type="entry name" value="L domain-like"/>
    <property type="match status" value="3"/>
</dbReference>
<comment type="subcellular location">
    <subcellularLocation>
        <location evidence="15">Endomembrane system</location>
        <topology evidence="15">Single-pass type I membrane protein</topology>
    </subcellularLocation>
    <subcellularLocation>
        <location evidence="1">Endosome</location>
    </subcellularLocation>
</comment>
<dbReference type="GO" id="GO:0038187">
    <property type="term" value="F:pattern recognition receptor activity"/>
    <property type="evidence" value="ECO:0007669"/>
    <property type="project" value="TreeGrafter"/>
</dbReference>
<evidence type="ECO:0000313" key="19">
    <source>
        <dbReference type="Proteomes" id="UP001501920"/>
    </source>
</evidence>
<keyword evidence="12" id="KW-0675">Receptor</keyword>
<evidence type="ECO:0000256" key="8">
    <source>
        <dbReference type="ARBA" id="ARBA00022753"/>
    </source>
</evidence>
<dbReference type="PRINTS" id="PR01537">
    <property type="entry name" value="INTRLKN1R1F"/>
</dbReference>
<evidence type="ECO:0000256" key="6">
    <source>
        <dbReference type="ARBA" id="ARBA00022729"/>
    </source>
</evidence>
<dbReference type="InterPro" id="IPR001611">
    <property type="entry name" value="Leu-rich_rpt"/>
</dbReference>
<evidence type="ECO:0000259" key="17">
    <source>
        <dbReference type="PROSITE" id="PS50104"/>
    </source>
</evidence>
<dbReference type="Pfam" id="PF00560">
    <property type="entry name" value="LRR_1"/>
    <property type="match status" value="1"/>
</dbReference>
<keyword evidence="19" id="KW-1185">Reference proteome</keyword>
<dbReference type="GO" id="GO:0045087">
    <property type="term" value="P:innate immune response"/>
    <property type="evidence" value="ECO:0007669"/>
    <property type="project" value="UniProtKB-KW"/>
</dbReference>
<keyword evidence="3" id="KW-0399">Innate immunity</keyword>
<evidence type="ECO:0000256" key="5">
    <source>
        <dbReference type="ARBA" id="ARBA00022692"/>
    </source>
</evidence>
<sequence length="995" mass="114564">MNTILMSYVYSSYGLIWSWRTLPCDITLSNTSISLDCSCRKLCTVPKISIWNATQLNLAKNQIKKVSSDSFSKLQNLTLLNLKGNRLQNEPHTDKLLFSDLARLKILLLDDNHLSAVPRDVPAGLQALSLSGNHIETIGPSDFARIKNIKDIRLSKNCYQKIGSIQCLIIQNKTFSDLHQLTYLFLAQNRLQMLPPDLPGSLQKLHLRQNTIENIKASDLENLTKLIVLDLSGNCPLCYNAPFPCSPCKTKNNALQIDPEAFSQLSQLQELRLSGNSLQTLNPSWFKNLTALKYLYLSFNFLISEIETGQFFSSLPYVEVIDLSYNNPPQKLSRRLKLSKGFSELKSLKSLHLEGYVFSVLCESDLKPLFSLKNLSVLNLGVNFLQQINLSLFENFYNLSVISLMENTLTLTGMKTNHVQSPYIHRDEEFRRYPPFLKPECLATGPVLDLSRNNMYYINPEYLQAVESITCLNLSYNDISSFFNGTEFIQFPKLKYLDLSHNRIYLRLESAFNELKELEVLDLSHNKHYFEVAGVRHTLAFLEHLENLKVLNLSWNEINTLSDKTLNSSSLKELQFQGNRLDIMWKKDSFKNLFKHLGNLTHLDISYNKLRQIPGDILSYFPPTLKYLNLNRNQLSNFCWEQLSYLPQLEILDLSKNKLDVVTEAHIGSLRILDLRHNMISKLAINFLEHAKSLKTLDLSFNRLEIINETSFQLHDGNNLHTLYLKSNPLRCTCDLLDFVLWLETSEIEIPNLATGVLCDLPASKKGQPMIQLDLKNACINDSTARILCIISSAFILIMLFTAITIHLFYWDVSYILTFWKAKIKGHKSTECIYDAFVMYDTKDPLASDWVLNHLRAELEDRGETVRPLCLEERDWMPGSSIMENLNQSIRWSRKTIFVLTEGFVCSGIFKVAAYLTQQRLLEEGVDIMVLILLEPVLQHSRILHLRRCLCGNSVLEWPRNPSSEKWFWQSLRNAIRNENQGMQNYYTVKQKPKK</sequence>
<keyword evidence="8" id="KW-0967">Endosome</keyword>
<evidence type="ECO:0000256" key="2">
    <source>
        <dbReference type="ARBA" id="ARBA00009634"/>
    </source>
</evidence>
<keyword evidence="5 16" id="KW-0812">Transmembrane</keyword>
<dbReference type="SUPFAM" id="SSF52200">
    <property type="entry name" value="Toll/Interleukin receptor TIR domain"/>
    <property type="match status" value="1"/>
</dbReference>
<dbReference type="OMA" id="MYDTKDP"/>
<dbReference type="InterPro" id="IPR035897">
    <property type="entry name" value="Toll_tir_struct_dom_sf"/>
</dbReference>
<keyword evidence="4" id="KW-0433">Leucine-rich repeat</keyword>
<evidence type="ECO:0000256" key="16">
    <source>
        <dbReference type="SAM" id="Phobius"/>
    </source>
</evidence>
<keyword evidence="11 16" id="KW-0472">Membrane</keyword>
<dbReference type="Gene3D" id="3.80.10.10">
    <property type="entry name" value="Ribonuclease Inhibitor"/>
    <property type="match status" value="1"/>
</dbReference>
<evidence type="ECO:0000256" key="14">
    <source>
        <dbReference type="ARBA" id="ARBA00023198"/>
    </source>
</evidence>
<evidence type="ECO:0000256" key="11">
    <source>
        <dbReference type="ARBA" id="ARBA00023136"/>
    </source>
</evidence>
<feature type="domain" description="TIR" evidence="17">
    <location>
        <begin position="832"/>
        <end position="976"/>
    </location>
</feature>
<dbReference type="PANTHER" id="PTHR47410">
    <property type="entry name" value="TOLL-LIKE RECEPTOR 7-RELATED"/>
    <property type="match status" value="1"/>
</dbReference>
<reference evidence="18 19" key="1">
    <citation type="submission" date="2020-10" db="EMBL/GenBank/DDBJ databases">
        <title>Pygocentrus nattereri (red-bellied piranha) genome, fPygNat1, primary haplotype.</title>
        <authorList>
            <person name="Myers G."/>
            <person name="Meyer A."/>
            <person name="Karagic N."/>
            <person name="Pippel M."/>
            <person name="Winkler S."/>
            <person name="Tracey A."/>
            <person name="Wood J."/>
            <person name="Formenti G."/>
            <person name="Howe K."/>
            <person name="Fedrigo O."/>
            <person name="Jarvis E.D."/>
        </authorList>
    </citation>
    <scope>NUCLEOTIDE SEQUENCE [LARGE SCALE GENOMIC DNA]</scope>
</reference>
<dbReference type="PRINTS" id="PR00019">
    <property type="entry name" value="LEURICHRPT"/>
</dbReference>
<evidence type="ECO:0000256" key="13">
    <source>
        <dbReference type="ARBA" id="ARBA00023180"/>
    </source>
</evidence>
<dbReference type="SMART" id="SM00369">
    <property type="entry name" value="LRR_TYP"/>
    <property type="match status" value="13"/>
</dbReference>
<dbReference type="InterPro" id="IPR000157">
    <property type="entry name" value="TIR_dom"/>
</dbReference>
<dbReference type="Ensembl" id="ENSPNAT00000010258.2">
    <property type="protein sequence ID" value="ENSPNAP00000024411.2"/>
    <property type="gene ID" value="ENSPNAG00000008909.2"/>
</dbReference>
<protein>
    <recommendedName>
        <fullName evidence="17">TIR domain-containing protein</fullName>
    </recommendedName>
</protein>
<keyword evidence="9" id="KW-0391">Immunity</keyword>
<dbReference type="FunFam" id="3.40.50.10140:FF:000003">
    <property type="entry name" value="Toll-like receptor 7"/>
    <property type="match status" value="1"/>
</dbReference>
<keyword evidence="13" id="KW-0325">Glycoprotein</keyword>
<dbReference type="GO" id="GO:0005768">
    <property type="term" value="C:endosome"/>
    <property type="evidence" value="ECO:0007669"/>
    <property type="project" value="UniProtKB-SubCell"/>
</dbReference>
<dbReference type="InterPro" id="IPR003591">
    <property type="entry name" value="Leu-rich_rpt_typical-subtyp"/>
</dbReference>
<dbReference type="PROSITE" id="PS50104">
    <property type="entry name" value="TIR"/>
    <property type="match status" value="1"/>
</dbReference>
<reference evidence="18" key="2">
    <citation type="submission" date="2025-08" db="UniProtKB">
        <authorList>
            <consortium name="Ensembl"/>
        </authorList>
    </citation>
    <scope>IDENTIFICATION</scope>
</reference>
<evidence type="ECO:0000256" key="10">
    <source>
        <dbReference type="ARBA" id="ARBA00022989"/>
    </source>
</evidence>
<dbReference type="Pfam" id="PF13855">
    <property type="entry name" value="LRR_8"/>
    <property type="match status" value="6"/>
</dbReference>
<dbReference type="Pfam" id="PF01582">
    <property type="entry name" value="TIR"/>
    <property type="match status" value="1"/>
</dbReference>
<dbReference type="GO" id="GO:0005886">
    <property type="term" value="C:plasma membrane"/>
    <property type="evidence" value="ECO:0007669"/>
    <property type="project" value="TreeGrafter"/>
</dbReference>
<evidence type="ECO:0000256" key="1">
    <source>
        <dbReference type="ARBA" id="ARBA00004177"/>
    </source>
</evidence>
<feature type="transmembrane region" description="Helical" evidence="16">
    <location>
        <begin position="785"/>
        <end position="811"/>
    </location>
</feature>
<comment type="similarity">
    <text evidence="2">Belongs to the Toll-like receptor family.</text>
</comment>
<dbReference type="STRING" id="42514.ENSPNAP00000024411"/>
<dbReference type="GO" id="GO:0007249">
    <property type="term" value="P:canonical NF-kappaB signal transduction"/>
    <property type="evidence" value="ECO:0007669"/>
    <property type="project" value="TreeGrafter"/>
</dbReference>
<evidence type="ECO:0000256" key="15">
    <source>
        <dbReference type="ARBA" id="ARBA00046288"/>
    </source>
</evidence>
<dbReference type="SMART" id="SM00364">
    <property type="entry name" value="LRR_BAC"/>
    <property type="match status" value="9"/>
</dbReference>
<dbReference type="Pfam" id="PF13516">
    <property type="entry name" value="LRR_6"/>
    <property type="match status" value="1"/>
</dbReference>
<dbReference type="Gene3D" id="3.40.50.10140">
    <property type="entry name" value="Toll/interleukin-1 receptor homology (TIR) domain"/>
    <property type="match status" value="1"/>
</dbReference>
<dbReference type="Proteomes" id="UP001501920">
    <property type="component" value="Chromosome 18"/>
</dbReference>
<dbReference type="GO" id="GO:0002224">
    <property type="term" value="P:toll-like receptor signaling pathway"/>
    <property type="evidence" value="ECO:0007669"/>
    <property type="project" value="TreeGrafter"/>
</dbReference>
<proteinExistence type="inferred from homology"/>
<dbReference type="GO" id="GO:0051607">
    <property type="term" value="P:defense response to virus"/>
    <property type="evidence" value="ECO:0007669"/>
    <property type="project" value="TreeGrafter"/>
</dbReference>
<evidence type="ECO:0000256" key="4">
    <source>
        <dbReference type="ARBA" id="ARBA00022614"/>
    </source>
</evidence>
<accession>A0A3B4DMS9</accession>
<dbReference type="InterPro" id="IPR032675">
    <property type="entry name" value="LRR_dom_sf"/>
</dbReference>
<dbReference type="GO" id="GO:0006954">
    <property type="term" value="P:inflammatory response"/>
    <property type="evidence" value="ECO:0007669"/>
    <property type="project" value="UniProtKB-KW"/>
</dbReference>
<keyword evidence="14" id="KW-0395">Inflammatory response</keyword>
<dbReference type="GeneTree" id="ENSGT00940000160879"/>
<evidence type="ECO:0000256" key="3">
    <source>
        <dbReference type="ARBA" id="ARBA00022588"/>
    </source>
</evidence>
<reference evidence="18" key="3">
    <citation type="submission" date="2025-09" db="UniProtKB">
        <authorList>
            <consortium name="Ensembl"/>
        </authorList>
    </citation>
    <scope>IDENTIFICATION</scope>
</reference>
<name>A0A3B4DMS9_PYGNA</name>
<dbReference type="InterPro" id="IPR000483">
    <property type="entry name" value="Cys-rich_flank_reg_C"/>
</dbReference>